<dbReference type="Proteomes" id="UP000050816">
    <property type="component" value="Unassembled WGS sequence"/>
</dbReference>
<feature type="domain" description="Amino acid permease/ SLC12A" evidence="9">
    <location>
        <begin position="19"/>
        <end position="425"/>
    </location>
</feature>
<evidence type="ECO:0000256" key="5">
    <source>
        <dbReference type="ARBA" id="ARBA00022970"/>
    </source>
</evidence>
<feature type="transmembrane region" description="Helical" evidence="8">
    <location>
        <begin position="364"/>
        <end position="386"/>
    </location>
</feature>
<comment type="subcellular location">
    <subcellularLocation>
        <location evidence="1">Cell membrane</location>
        <topology evidence="1">Multi-pass membrane protein</topology>
    </subcellularLocation>
</comment>
<dbReference type="PANTHER" id="PTHR43495">
    <property type="entry name" value="GABA PERMEASE"/>
    <property type="match status" value="1"/>
</dbReference>
<accession>A0A0R1UNP3</accession>
<dbReference type="PATRIC" id="fig|1423760.3.peg.1256"/>
<dbReference type="RefSeq" id="WP_056954270.1">
    <property type="nucleotide sequence ID" value="NZ_AZFK01000021.1"/>
</dbReference>
<comment type="caution">
    <text evidence="10">The sequence shown here is derived from an EMBL/GenBank/DDBJ whole genome shotgun (WGS) entry which is preliminary data.</text>
</comment>
<feature type="transmembrane region" description="Helical" evidence="8">
    <location>
        <begin position="127"/>
        <end position="149"/>
    </location>
</feature>
<feature type="transmembrane region" description="Helical" evidence="8">
    <location>
        <begin position="49"/>
        <end position="67"/>
    </location>
</feature>
<dbReference type="Pfam" id="PF00324">
    <property type="entry name" value="AA_permease"/>
    <property type="match status" value="1"/>
</dbReference>
<evidence type="ECO:0000256" key="2">
    <source>
        <dbReference type="ARBA" id="ARBA00022448"/>
    </source>
</evidence>
<evidence type="ECO:0000256" key="4">
    <source>
        <dbReference type="ARBA" id="ARBA00022692"/>
    </source>
</evidence>
<feature type="transmembrane region" description="Helical" evidence="8">
    <location>
        <begin position="197"/>
        <end position="219"/>
    </location>
</feature>
<dbReference type="GO" id="GO:0055085">
    <property type="term" value="P:transmembrane transport"/>
    <property type="evidence" value="ECO:0007669"/>
    <property type="project" value="InterPro"/>
</dbReference>
<dbReference type="InterPro" id="IPR004841">
    <property type="entry name" value="AA-permease/SLC12A_dom"/>
</dbReference>
<dbReference type="PROSITE" id="PS00218">
    <property type="entry name" value="AMINO_ACID_PERMEASE_1"/>
    <property type="match status" value="1"/>
</dbReference>
<evidence type="ECO:0000256" key="3">
    <source>
        <dbReference type="ARBA" id="ARBA00022475"/>
    </source>
</evidence>
<keyword evidence="5" id="KW-0029">Amino-acid transport</keyword>
<dbReference type="GO" id="GO:0005886">
    <property type="term" value="C:plasma membrane"/>
    <property type="evidence" value="ECO:0007669"/>
    <property type="project" value="UniProtKB-SubCell"/>
</dbReference>
<dbReference type="Gene3D" id="1.20.1740.10">
    <property type="entry name" value="Amino acid/polyamine transporter I"/>
    <property type="match status" value="1"/>
</dbReference>
<keyword evidence="4 8" id="KW-0812">Transmembrane</keyword>
<feature type="transmembrane region" description="Helical" evidence="8">
    <location>
        <begin position="20"/>
        <end position="37"/>
    </location>
</feature>
<keyword evidence="2" id="KW-0813">Transport</keyword>
<keyword evidence="3" id="KW-1003">Cell membrane</keyword>
<evidence type="ECO:0000313" key="10">
    <source>
        <dbReference type="EMBL" id="KRL91291.1"/>
    </source>
</evidence>
<dbReference type="AlphaFoldDB" id="A0A0R1UNP3"/>
<dbReference type="PIRSF" id="PIRSF006060">
    <property type="entry name" value="AA_transporter"/>
    <property type="match status" value="1"/>
</dbReference>
<feature type="transmembrane region" description="Helical" evidence="8">
    <location>
        <begin position="398"/>
        <end position="421"/>
    </location>
</feature>
<evidence type="ECO:0000256" key="6">
    <source>
        <dbReference type="ARBA" id="ARBA00022989"/>
    </source>
</evidence>
<evidence type="ECO:0000259" key="9">
    <source>
        <dbReference type="Pfam" id="PF00324"/>
    </source>
</evidence>
<protein>
    <submittedName>
        <fullName evidence="10">D-serine d-alanine glycine transporter</fullName>
    </submittedName>
</protein>
<gene>
    <name evidence="10" type="ORF">FC43_GL001188</name>
</gene>
<reference evidence="10 11" key="1">
    <citation type="journal article" date="2015" name="Genome Announc.">
        <title>Expanding the biotechnology potential of lactobacilli through comparative genomics of 213 strains and associated genera.</title>
        <authorList>
            <person name="Sun Z."/>
            <person name="Harris H.M."/>
            <person name="McCann A."/>
            <person name="Guo C."/>
            <person name="Argimon S."/>
            <person name="Zhang W."/>
            <person name="Yang X."/>
            <person name="Jeffery I.B."/>
            <person name="Cooney J.C."/>
            <person name="Kagawa T.F."/>
            <person name="Liu W."/>
            <person name="Song Y."/>
            <person name="Salvetti E."/>
            <person name="Wrobel A."/>
            <person name="Rasinkangas P."/>
            <person name="Parkhill J."/>
            <person name="Rea M.C."/>
            <person name="O'Sullivan O."/>
            <person name="Ritari J."/>
            <person name="Douillard F.P."/>
            <person name="Paul Ross R."/>
            <person name="Yang R."/>
            <person name="Briner A.E."/>
            <person name="Felis G.E."/>
            <person name="de Vos W.M."/>
            <person name="Barrangou R."/>
            <person name="Klaenhammer T.R."/>
            <person name="Caufield P.W."/>
            <person name="Cui Y."/>
            <person name="Zhang H."/>
            <person name="O'Toole P.W."/>
        </authorList>
    </citation>
    <scope>NUCLEOTIDE SEQUENCE [LARGE SCALE GENOMIC DNA]</scope>
    <source>
        <strain evidence="10 11">DSM 15946</strain>
    </source>
</reference>
<keyword evidence="6 8" id="KW-1133">Transmembrane helix</keyword>
<keyword evidence="7 8" id="KW-0472">Membrane</keyword>
<dbReference type="FunFam" id="1.20.1740.10:FF:000001">
    <property type="entry name" value="Amino acid permease"/>
    <property type="match status" value="1"/>
</dbReference>
<evidence type="ECO:0000256" key="7">
    <source>
        <dbReference type="ARBA" id="ARBA00023136"/>
    </source>
</evidence>
<dbReference type="EMBL" id="AZFK01000021">
    <property type="protein sequence ID" value="KRL91291.1"/>
    <property type="molecule type" value="Genomic_DNA"/>
</dbReference>
<evidence type="ECO:0000313" key="11">
    <source>
        <dbReference type="Proteomes" id="UP000050816"/>
    </source>
</evidence>
<feature type="transmembrane region" description="Helical" evidence="8">
    <location>
        <begin position="239"/>
        <end position="262"/>
    </location>
</feature>
<sequence length="462" mass="50690">MKTQTDQPQELSRGLKSRHVQLIALGGTIGTGLFLGSGKSIHSAGPAILLAYIITGIMCFLLMRALGEILLANLNYRSFIEAIKDFLGPRIAAVVGWTYWACWIAVAMGEIIAIGTYIHLWLPHLPIWVPGLLTLGLLLSLNLATVSAFGETEFWFAMIKIVAIIALVLIGIGLVLMGFQSGGERASVANLVKHGGFFATGFSGFMLSFQMVVFAFVGIEMVGMTASETADPARVIPKAINAIPLRIILFYIGALAVIMTLYPWNRLDPNNSPFVMVFKEIGIPGAADVVNFVVLTAAASACNSSLYTTGRLLAELTHDVKNPALRSLSRLSKRQVPARALAFSALMISTTLGLSFVIPNQLFVLVTSVATTCFLFIWAAIVWAHLRFKKQHWVQTRFAMPLYPLSDYLILIFLAMVLGVLCFEKETLLALIFTLAWLAGLYLAFRKMPNQIEWQSDQDQQQ</sequence>
<dbReference type="InterPro" id="IPR004840">
    <property type="entry name" value="Amino_acid_permease_CS"/>
</dbReference>
<name>A0A0R1UNP3_9LACO</name>
<evidence type="ECO:0000256" key="8">
    <source>
        <dbReference type="SAM" id="Phobius"/>
    </source>
</evidence>
<feature type="transmembrane region" description="Helical" evidence="8">
    <location>
        <begin position="427"/>
        <end position="445"/>
    </location>
</feature>
<evidence type="ECO:0000256" key="1">
    <source>
        <dbReference type="ARBA" id="ARBA00004651"/>
    </source>
</evidence>
<feature type="transmembrane region" description="Helical" evidence="8">
    <location>
        <begin position="97"/>
        <end position="120"/>
    </location>
</feature>
<proteinExistence type="predicted"/>
<feature type="transmembrane region" description="Helical" evidence="8">
    <location>
        <begin position="155"/>
        <end position="176"/>
    </location>
</feature>
<feature type="transmembrane region" description="Helical" evidence="8">
    <location>
        <begin position="336"/>
        <end position="358"/>
    </location>
</feature>
<organism evidence="10 11">
    <name type="scientific">Limosilactobacillus ingluviei DSM 15946</name>
    <dbReference type="NCBI Taxonomy" id="1423760"/>
    <lineage>
        <taxon>Bacteria</taxon>
        <taxon>Bacillati</taxon>
        <taxon>Bacillota</taxon>
        <taxon>Bacilli</taxon>
        <taxon>Lactobacillales</taxon>
        <taxon>Lactobacillaceae</taxon>
        <taxon>Limosilactobacillus</taxon>
    </lineage>
</organism>
<dbReference type="GO" id="GO:0006865">
    <property type="term" value="P:amino acid transport"/>
    <property type="evidence" value="ECO:0007669"/>
    <property type="project" value="UniProtKB-KW"/>
</dbReference>
<dbReference type="PANTHER" id="PTHR43495:SF2">
    <property type="entry name" value="D-SERINE_D-ALANINE_GLYCINE TRANSPORTER"/>
    <property type="match status" value="1"/>
</dbReference>